<evidence type="ECO:0000259" key="10">
    <source>
        <dbReference type="Pfam" id="PF00520"/>
    </source>
</evidence>
<dbReference type="EMBL" id="JAWDGP010004263">
    <property type="protein sequence ID" value="KAK3766034.1"/>
    <property type="molecule type" value="Genomic_DNA"/>
</dbReference>
<keyword evidence="7" id="KW-0407">Ion channel</keyword>
<feature type="compositionally biased region" description="Low complexity" evidence="8">
    <location>
        <begin position="1524"/>
        <end position="1538"/>
    </location>
</feature>
<keyword evidence="2" id="KW-0813">Transport</keyword>
<name>A0AAE1DCV5_9GAST</name>
<evidence type="ECO:0000259" key="11">
    <source>
        <dbReference type="Pfam" id="PF18139"/>
    </source>
</evidence>
<feature type="compositionally biased region" description="Polar residues" evidence="8">
    <location>
        <begin position="1456"/>
        <end position="1469"/>
    </location>
</feature>
<dbReference type="PANTHER" id="PTHR13800">
    <property type="entry name" value="TRANSIENT RECEPTOR POTENTIAL CATION CHANNEL, SUBFAMILY M, MEMBER 6"/>
    <property type="match status" value="1"/>
</dbReference>
<dbReference type="Pfam" id="PF25508">
    <property type="entry name" value="TRPM2"/>
    <property type="match status" value="1"/>
</dbReference>
<proteinExistence type="predicted"/>
<dbReference type="Pfam" id="PF18139">
    <property type="entry name" value="LSDAT_euk"/>
    <property type="match status" value="1"/>
</dbReference>
<comment type="subcellular location">
    <subcellularLocation>
        <location evidence="1">Membrane</location>
        <topology evidence="1">Multi-pass membrane protein</topology>
    </subcellularLocation>
</comment>
<evidence type="ECO:0000256" key="5">
    <source>
        <dbReference type="ARBA" id="ARBA00023065"/>
    </source>
</evidence>
<evidence type="ECO:0000256" key="8">
    <source>
        <dbReference type="SAM" id="MobiDB-lite"/>
    </source>
</evidence>
<evidence type="ECO:0000313" key="13">
    <source>
        <dbReference type="EMBL" id="KAK3766034.1"/>
    </source>
</evidence>
<dbReference type="InterPro" id="IPR050927">
    <property type="entry name" value="TRPM"/>
</dbReference>
<evidence type="ECO:0000256" key="2">
    <source>
        <dbReference type="ARBA" id="ARBA00022448"/>
    </source>
</evidence>
<feature type="compositionally biased region" description="Basic and acidic residues" evidence="8">
    <location>
        <begin position="1293"/>
        <end position="1302"/>
    </location>
</feature>
<dbReference type="InterPro" id="IPR057366">
    <property type="entry name" value="TRPM-like"/>
</dbReference>
<keyword evidence="5" id="KW-0406">Ion transport</keyword>
<accession>A0AAE1DCV5</accession>
<evidence type="ECO:0000256" key="9">
    <source>
        <dbReference type="SAM" id="Phobius"/>
    </source>
</evidence>
<feature type="domain" description="TRPM-like" evidence="12">
    <location>
        <begin position="540"/>
        <end position="804"/>
    </location>
</feature>
<evidence type="ECO:0000256" key="6">
    <source>
        <dbReference type="ARBA" id="ARBA00023136"/>
    </source>
</evidence>
<feature type="region of interest" description="Disordered" evidence="8">
    <location>
        <begin position="1276"/>
        <end position="1308"/>
    </location>
</feature>
<feature type="transmembrane region" description="Helical" evidence="9">
    <location>
        <begin position="997"/>
        <end position="1017"/>
    </location>
</feature>
<protein>
    <submittedName>
        <fullName evidence="13">Uncharacterized protein</fullName>
    </submittedName>
</protein>
<feature type="transmembrane region" description="Helical" evidence="9">
    <location>
        <begin position="868"/>
        <end position="888"/>
    </location>
</feature>
<evidence type="ECO:0000259" key="12">
    <source>
        <dbReference type="Pfam" id="PF25508"/>
    </source>
</evidence>
<feature type="region of interest" description="Disordered" evidence="8">
    <location>
        <begin position="1"/>
        <end position="31"/>
    </location>
</feature>
<evidence type="ECO:0000313" key="14">
    <source>
        <dbReference type="Proteomes" id="UP001283361"/>
    </source>
</evidence>
<sequence>MATGGVRIHPAHDMGGRTFGAGGPSMSRQSESEMYATTVKSAKSLTLEEAYWTDRQRKVGLVRATRQIDALQEDDYTRIIAKQIEFVRQRFHRFECQQFVPVPGQVGGGKKCKAKMLKCHCGEILAMHDAMRNKAPTEPYFNSLVLPRELAKRLKDPNEIITEELPKLNITWNAEDCLVKSATNSFGKIDFNVEQVGGKKPAKYIRLCPDDSVDDCFELMREFWHIMEPEPPHLVISVVGGAKNFKLDGRLRDTFSTGLIKAAKTTKAWLITSGFNMGVMKSVGQAVHEGQTFEWDNDRMRHVLRSIGIAPWGYVKGRQVLESNGSGKFNAYYRTSNQILHKQPVPLNPDHTHFIFVDDGHRIRYGGVAQFRSKFEKKISADKREGGLGIPVVLLVVEGGTDAIQDVSASLAQGIPVVVCAGTGRAADILTYAYNHTTTTHEKERLMSDIHQDKLARKIYAAYKSNMKPGKEREELENLKNKVMRCCEREDLITIFYLNKHEDLDLAILSVLLKVETNSSRERQLKLALTWDRADIAQEEIFREDVIWRPGSLEEFLTQALVDNKVDFVKLLLNNGIIMQEYLTVNRLEHLYNSIPKHSYLFMILKTFTRSEYITLEMVGNFLRSMLDRYADDVFNKEKEPTKRRAGRESSSNSQFSKVASSVSTIKASLRRHLYDGDTTDAEEEPNCFKRPYKQLLIWAVLMNRFQLAQLFWEMGEEPITSALVCTALCMQMENKVPKYLSVIRSNFHDMKNEFESLAIRVLDECHNTDPDKAIMLVERRSPTWSDLTCLQVAASAGDQAFVSSVGCQNSINNVWKSGIISSWPRIFTSALCPILVLCILEMSFMGRKIMTPGQKILTFYTAPVTKFSIYTAAYMAFLALFTYMLLMDYDPGKPSASEWILMLWILSFVIGAIHSFYTFPSPSIPGRFRDYFGILDRLDFLNLILALCAFIIRWNFLYDAKIIYCMNIVVFYVRLLKLYTANRVLGPKIYMINRMLVELAMFIMVLMVFLLAYGVASQGLLYRQRGRNWLILKDILYFPYWQLYGEIFLEEIETDDQCYQDLITAANGTDINPHHQCRTYHWLVPILLALYLLIGNILLLNLLIAIFSHVFDQVEQNAIEIWKFQMYFLVMEFQNRPLFAPPLCLFSYFFYMLRAIYRKVACRERVKSEQFLKHHLVYLSLFEKEMMANMLREVKENFMQSMENKFNILQTRMDELTRVIEEEVIAEQYNAGEQGIMQSMTMTQDAADKKLIEEQMGDALTEGKNNLEKEVELAEMETTKKHKHKKKKKKKDKDQDKEKPARVVFIQDEEKQLNIDVPEMDKKAAQDKLTTLEGNVSDEENRSADTASSIRPQQQRDLDVIRASAARRLAKLPSPESSSPKNYIDEIEEKAARLSEPSLPALSKPRRGSATSGSYLVASPGSGAGAMSGFRFPPTDPTLMDSDEEPIPLDIYSPRSHNLSGAIRSSLSPGKALSNHGGSDASDSDSDVSYRSNKGRQKRTRRHLMRRHRDGDDVNTRLQQHASYSRSRSFNLSSKLV</sequence>
<feature type="transmembrane region" description="Helical" evidence="9">
    <location>
        <begin position="900"/>
        <end position="920"/>
    </location>
</feature>
<keyword evidence="6 9" id="KW-0472">Membrane</keyword>
<dbReference type="Pfam" id="PF00520">
    <property type="entry name" value="Ion_trans"/>
    <property type="match status" value="1"/>
</dbReference>
<organism evidence="13 14">
    <name type="scientific">Elysia crispata</name>
    <name type="common">lettuce slug</name>
    <dbReference type="NCBI Taxonomy" id="231223"/>
    <lineage>
        <taxon>Eukaryota</taxon>
        <taxon>Metazoa</taxon>
        <taxon>Spiralia</taxon>
        <taxon>Lophotrochozoa</taxon>
        <taxon>Mollusca</taxon>
        <taxon>Gastropoda</taxon>
        <taxon>Heterobranchia</taxon>
        <taxon>Euthyneura</taxon>
        <taxon>Panpulmonata</taxon>
        <taxon>Sacoglossa</taxon>
        <taxon>Placobranchoidea</taxon>
        <taxon>Plakobranchidae</taxon>
        <taxon>Elysia</taxon>
    </lineage>
</organism>
<dbReference type="PANTHER" id="PTHR13800:SF12">
    <property type="entry name" value="TRANSIENT RECEPTOR POTENTIAL CATION CHANNEL SUBFAMILY M MEMBER-LIKE 2"/>
    <property type="match status" value="1"/>
</dbReference>
<evidence type="ECO:0000256" key="4">
    <source>
        <dbReference type="ARBA" id="ARBA00022989"/>
    </source>
</evidence>
<keyword evidence="4 9" id="KW-1133">Transmembrane helix</keyword>
<dbReference type="Proteomes" id="UP001283361">
    <property type="component" value="Unassembled WGS sequence"/>
</dbReference>
<feature type="transmembrane region" description="Helical" evidence="9">
    <location>
        <begin position="932"/>
        <end position="953"/>
    </location>
</feature>
<feature type="compositionally biased region" description="Polar residues" evidence="8">
    <location>
        <begin position="1345"/>
        <end position="1354"/>
    </location>
</feature>
<dbReference type="InterPro" id="IPR005821">
    <property type="entry name" value="Ion_trans_dom"/>
</dbReference>
<feature type="transmembrane region" description="Helical" evidence="9">
    <location>
        <begin position="1083"/>
        <end position="1108"/>
    </location>
</feature>
<evidence type="ECO:0000256" key="3">
    <source>
        <dbReference type="ARBA" id="ARBA00022692"/>
    </source>
</evidence>
<reference evidence="13" key="1">
    <citation type="journal article" date="2023" name="G3 (Bethesda)">
        <title>A reference genome for the long-term kleptoplast-retaining sea slug Elysia crispata morphotype clarki.</title>
        <authorList>
            <person name="Eastman K.E."/>
            <person name="Pendleton A.L."/>
            <person name="Shaikh M.A."/>
            <person name="Suttiyut T."/>
            <person name="Ogas R."/>
            <person name="Tomko P."/>
            <person name="Gavelis G."/>
            <person name="Widhalm J.R."/>
            <person name="Wisecaver J.H."/>
        </authorList>
    </citation>
    <scope>NUCLEOTIDE SEQUENCE</scope>
    <source>
        <strain evidence="13">ECLA1</strain>
    </source>
</reference>
<dbReference type="GO" id="GO:0099604">
    <property type="term" value="F:ligand-gated calcium channel activity"/>
    <property type="evidence" value="ECO:0007669"/>
    <property type="project" value="TreeGrafter"/>
</dbReference>
<feature type="region of interest" description="Disordered" evidence="8">
    <location>
        <begin position="638"/>
        <end position="658"/>
    </location>
</feature>
<dbReference type="GO" id="GO:0005886">
    <property type="term" value="C:plasma membrane"/>
    <property type="evidence" value="ECO:0007669"/>
    <property type="project" value="TreeGrafter"/>
</dbReference>
<feature type="domain" description="TRPM SLOG" evidence="11">
    <location>
        <begin position="202"/>
        <end position="486"/>
    </location>
</feature>
<feature type="region of interest" description="Disordered" evidence="8">
    <location>
        <begin position="1396"/>
        <end position="1538"/>
    </location>
</feature>
<feature type="region of interest" description="Disordered" evidence="8">
    <location>
        <begin position="1331"/>
        <end position="1355"/>
    </location>
</feature>
<evidence type="ECO:0000256" key="1">
    <source>
        <dbReference type="ARBA" id="ARBA00004141"/>
    </source>
</evidence>
<keyword evidence="14" id="KW-1185">Reference proteome</keyword>
<feature type="compositionally biased region" description="Low complexity" evidence="8">
    <location>
        <begin position="1419"/>
        <end position="1430"/>
    </location>
</feature>
<feature type="transmembrane region" description="Helical" evidence="9">
    <location>
        <begin position="827"/>
        <end position="847"/>
    </location>
</feature>
<feature type="compositionally biased region" description="Polar residues" evidence="8">
    <location>
        <begin position="649"/>
        <end position="658"/>
    </location>
</feature>
<dbReference type="InterPro" id="IPR041491">
    <property type="entry name" value="TRPM_SLOG"/>
</dbReference>
<feature type="compositionally biased region" description="Basic residues" evidence="8">
    <location>
        <begin position="1494"/>
        <end position="1509"/>
    </location>
</feature>
<evidence type="ECO:0000256" key="7">
    <source>
        <dbReference type="ARBA" id="ARBA00023303"/>
    </source>
</evidence>
<feature type="transmembrane region" description="Helical" evidence="9">
    <location>
        <begin position="1139"/>
        <end position="1158"/>
    </location>
</feature>
<gene>
    <name evidence="13" type="ORF">RRG08_002275</name>
</gene>
<feature type="compositionally biased region" description="Basic residues" evidence="8">
    <location>
        <begin position="1281"/>
        <end position="1292"/>
    </location>
</feature>
<comment type="caution">
    <text evidence="13">The sequence shown here is derived from an EMBL/GenBank/DDBJ whole genome shotgun (WGS) entry which is preliminary data.</text>
</comment>
<feature type="domain" description="Ion transport" evidence="10">
    <location>
        <begin position="872"/>
        <end position="1118"/>
    </location>
</feature>
<keyword evidence="3 9" id="KW-0812">Transmembrane</keyword>